<accession>A0ABT5JCD6</accession>
<dbReference type="EMBL" id="JAQQLI010000022">
    <property type="protein sequence ID" value="MDC7787026.1"/>
    <property type="molecule type" value="Genomic_DNA"/>
</dbReference>
<gene>
    <name evidence="1" type="ORF">PQJ73_15135</name>
</gene>
<dbReference type="RefSeq" id="WP_272777868.1">
    <property type="nucleotide sequence ID" value="NZ_JAQQLI010000022.1"/>
</dbReference>
<evidence type="ECO:0000313" key="2">
    <source>
        <dbReference type="Proteomes" id="UP001165652"/>
    </source>
</evidence>
<reference evidence="1" key="2">
    <citation type="submission" date="2023-02" db="EMBL/GenBank/DDBJ databases">
        <authorList>
            <person name="Rayyan A."/>
            <person name="Meyer T."/>
            <person name="Kyndt J.A."/>
        </authorList>
    </citation>
    <scope>NUCLEOTIDE SEQUENCE</scope>
    <source>
        <strain evidence="1">DSM 9987</strain>
    </source>
</reference>
<name>A0ABT5JCD6_RHOTP</name>
<comment type="caution">
    <text evidence="1">The sequence shown here is derived from an EMBL/GenBank/DDBJ whole genome shotgun (WGS) entry which is preliminary data.</text>
</comment>
<protein>
    <submittedName>
        <fullName evidence="1">YbjN domain-containing protein</fullName>
    </submittedName>
</protein>
<dbReference type="Proteomes" id="UP001165652">
    <property type="component" value="Unassembled WGS sequence"/>
</dbReference>
<proteinExistence type="predicted"/>
<organism evidence="1 2">
    <name type="scientific">Rhodoplanes tepidamans</name>
    <name type="common">Rhodoplanes cryptolactis</name>
    <dbReference type="NCBI Taxonomy" id="200616"/>
    <lineage>
        <taxon>Bacteria</taxon>
        <taxon>Pseudomonadati</taxon>
        <taxon>Pseudomonadota</taxon>
        <taxon>Alphaproteobacteria</taxon>
        <taxon>Hyphomicrobiales</taxon>
        <taxon>Nitrobacteraceae</taxon>
        <taxon>Rhodoplanes</taxon>
    </lineage>
</organism>
<sequence>MAIDPNVPFLDIDFDRLTELLQQQGYRVERVTEPSGREVLRSATGGLAFEIQGGSPAPAGAGRYLDVRCVAALKVEGELSFVVVNAWNDSRRYARMLRHGDMLVLTQDVSVAGGVLPAHVATQFTLWDRLVQDLPSFLRTEIARVTSRAPSTRPAAATVAEAAAPAA</sequence>
<keyword evidence="2" id="KW-1185">Reference proteome</keyword>
<dbReference type="InterPro" id="IPR019660">
    <property type="entry name" value="Put_sensory_transdc_reg_YbjN"/>
</dbReference>
<dbReference type="Pfam" id="PF10722">
    <property type="entry name" value="YbjN"/>
    <property type="match status" value="1"/>
</dbReference>
<evidence type="ECO:0000313" key="1">
    <source>
        <dbReference type="EMBL" id="MDC7787026.1"/>
    </source>
</evidence>
<reference evidence="1" key="1">
    <citation type="journal article" date="2023" name="Microbiol Resour">
        <title>Genome Sequences of Rhodoplanes serenus and Two Thermotolerant Strains, Rhodoplanes tepidamans and 'Rhodoplanes cryptolactis,' Further Refine the Genus.</title>
        <authorList>
            <person name="Rayyan A.A."/>
            <person name="Kyndt J.A."/>
        </authorList>
    </citation>
    <scope>NUCLEOTIDE SEQUENCE</scope>
    <source>
        <strain evidence="1">DSM 9987</strain>
    </source>
</reference>